<evidence type="ECO:0000313" key="1">
    <source>
        <dbReference type="EMBL" id="CAH1991892.1"/>
    </source>
</evidence>
<organism evidence="1 2">
    <name type="scientific">Acanthoscelides obtectus</name>
    <name type="common">Bean weevil</name>
    <name type="synonym">Bruchus obtectus</name>
    <dbReference type="NCBI Taxonomy" id="200917"/>
    <lineage>
        <taxon>Eukaryota</taxon>
        <taxon>Metazoa</taxon>
        <taxon>Ecdysozoa</taxon>
        <taxon>Arthropoda</taxon>
        <taxon>Hexapoda</taxon>
        <taxon>Insecta</taxon>
        <taxon>Pterygota</taxon>
        <taxon>Neoptera</taxon>
        <taxon>Endopterygota</taxon>
        <taxon>Coleoptera</taxon>
        <taxon>Polyphaga</taxon>
        <taxon>Cucujiformia</taxon>
        <taxon>Chrysomeloidea</taxon>
        <taxon>Chrysomelidae</taxon>
        <taxon>Bruchinae</taxon>
        <taxon>Bruchini</taxon>
        <taxon>Acanthoscelides</taxon>
    </lineage>
</organism>
<proteinExistence type="predicted"/>
<name>A0A9P0LGH6_ACAOB</name>
<gene>
    <name evidence="1" type="ORF">ACAOBT_LOCUS20534</name>
</gene>
<dbReference type="EMBL" id="CAKOFQ010007126">
    <property type="protein sequence ID" value="CAH1991892.1"/>
    <property type="molecule type" value="Genomic_DNA"/>
</dbReference>
<accession>A0A9P0LGH6</accession>
<sequence>MSLETNGFDTVQNKLKNYFIKSVTDIVGTIPSSKEEAITAAVPLEEEFWRFQEISLNKLRKTVLQLKKKTTGDKTLTCSLVKQLFDAIVYPLLNIVNTSLRTGKTPSFIIVPYPKQVIHVSQKTCDPSILRQSSRKL</sequence>
<comment type="caution">
    <text evidence="1">The sequence shown here is derived from an EMBL/GenBank/DDBJ whole genome shotgun (WGS) entry which is preliminary data.</text>
</comment>
<protein>
    <submittedName>
        <fullName evidence="1">Uncharacterized protein</fullName>
    </submittedName>
</protein>
<evidence type="ECO:0000313" key="2">
    <source>
        <dbReference type="Proteomes" id="UP001152888"/>
    </source>
</evidence>
<dbReference type="AlphaFoldDB" id="A0A9P0LGH6"/>
<dbReference type="OrthoDB" id="6780615at2759"/>
<keyword evidence="2" id="KW-1185">Reference proteome</keyword>
<reference evidence="1" key="1">
    <citation type="submission" date="2022-03" db="EMBL/GenBank/DDBJ databases">
        <authorList>
            <person name="Sayadi A."/>
        </authorList>
    </citation>
    <scope>NUCLEOTIDE SEQUENCE</scope>
</reference>
<dbReference type="Proteomes" id="UP001152888">
    <property type="component" value="Unassembled WGS sequence"/>
</dbReference>